<dbReference type="GO" id="GO:0005886">
    <property type="term" value="C:plasma membrane"/>
    <property type="evidence" value="ECO:0007669"/>
    <property type="project" value="TreeGrafter"/>
</dbReference>
<dbReference type="InterPro" id="IPR016064">
    <property type="entry name" value="NAD/diacylglycerol_kinase_sf"/>
</dbReference>
<evidence type="ECO:0000313" key="2">
    <source>
        <dbReference type="Proteomes" id="UP000887540"/>
    </source>
</evidence>
<proteinExistence type="predicted"/>
<dbReference type="PROSITE" id="PS50146">
    <property type="entry name" value="DAGK"/>
    <property type="match status" value="1"/>
</dbReference>
<dbReference type="GO" id="GO:0004143">
    <property type="term" value="F:ATP-dependent diacylglycerol kinase activity"/>
    <property type="evidence" value="ECO:0007669"/>
    <property type="project" value="InterPro"/>
</dbReference>
<feature type="domain" description="DAGKc" evidence="1">
    <location>
        <begin position="1"/>
        <end position="126"/>
    </location>
</feature>
<evidence type="ECO:0000313" key="3">
    <source>
        <dbReference type="WBParaSite" id="ACRNAN_scaffold16618.g14592.t1"/>
    </source>
</evidence>
<reference evidence="3" key="1">
    <citation type="submission" date="2022-11" db="UniProtKB">
        <authorList>
            <consortium name="WormBaseParasite"/>
        </authorList>
    </citation>
    <scope>IDENTIFICATION</scope>
</reference>
<name>A0A914CZ71_9BILA</name>
<accession>A0A914CZ71</accession>
<dbReference type="Pfam" id="PF00781">
    <property type="entry name" value="DAGK_cat"/>
    <property type="match status" value="1"/>
</dbReference>
<dbReference type="AlphaFoldDB" id="A0A914CZ71"/>
<dbReference type="PANTHER" id="PTHR11255:SF48">
    <property type="entry name" value="DIACYLGLYCEROL KINASE 1"/>
    <property type="match status" value="1"/>
</dbReference>
<dbReference type="InterPro" id="IPR017438">
    <property type="entry name" value="ATP-NAD_kinase_N"/>
</dbReference>
<dbReference type="Gene3D" id="3.40.50.10330">
    <property type="entry name" value="Probable inorganic polyphosphate/atp-NAD kinase, domain 1"/>
    <property type="match status" value="1"/>
</dbReference>
<sequence length="158" mass="17984">MSNSDFPQGERIFRKFLYLLNPRQVYDLCKDGPEPGLQLFKSVKNANILVCGGDGTIGWVLDAMDKMEYGENRPPVAILPLGTGNDLARCLKWGGGYENEELSKILQAIEKANQVYMDRWQITIEQTKKYEKGDPQPYHIINNYFSIGVDASIAHRFH</sequence>
<organism evidence="2 3">
    <name type="scientific">Acrobeloides nanus</name>
    <dbReference type="NCBI Taxonomy" id="290746"/>
    <lineage>
        <taxon>Eukaryota</taxon>
        <taxon>Metazoa</taxon>
        <taxon>Ecdysozoa</taxon>
        <taxon>Nematoda</taxon>
        <taxon>Chromadorea</taxon>
        <taxon>Rhabditida</taxon>
        <taxon>Tylenchina</taxon>
        <taxon>Cephalobomorpha</taxon>
        <taxon>Cephaloboidea</taxon>
        <taxon>Cephalobidae</taxon>
        <taxon>Acrobeloides</taxon>
    </lineage>
</organism>
<dbReference type="SMART" id="SM00046">
    <property type="entry name" value="DAGKc"/>
    <property type="match status" value="1"/>
</dbReference>
<protein>
    <submittedName>
        <fullName evidence="3">DAGKc domain-containing protein</fullName>
    </submittedName>
</protein>
<dbReference type="WBParaSite" id="ACRNAN_scaffold16618.g14592.t1">
    <property type="protein sequence ID" value="ACRNAN_scaffold16618.g14592.t1"/>
    <property type="gene ID" value="ACRNAN_scaffold16618.g14592"/>
</dbReference>
<dbReference type="GO" id="GO:0007165">
    <property type="term" value="P:signal transduction"/>
    <property type="evidence" value="ECO:0007669"/>
    <property type="project" value="InterPro"/>
</dbReference>
<dbReference type="SUPFAM" id="SSF111331">
    <property type="entry name" value="NAD kinase/diacylglycerol kinase-like"/>
    <property type="match status" value="1"/>
</dbReference>
<dbReference type="Proteomes" id="UP000887540">
    <property type="component" value="Unplaced"/>
</dbReference>
<keyword evidence="2" id="KW-1185">Reference proteome</keyword>
<evidence type="ECO:0000259" key="1">
    <source>
        <dbReference type="PROSITE" id="PS50146"/>
    </source>
</evidence>
<dbReference type="InterPro" id="IPR037607">
    <property type="entry name" value="DGK"/>
</dbReference>
<dbReference type="PANTHER" id="PTHR11255">
    <property type="entry name" value="DIACYLGLYCEROL KINASE"/>
    <property type="match status" value="1"/>
</dbReference>
<dbReference type="InterPro" id="IPR001206">
    <property type="entry name" value="Diacylglycerol_kinase_cat_dom"/>
</dbReference>